<sequence>MYVSTGSAEGSPLQPSITHLQQSLGVLLILAQDTFQFLA</sequence>
<dbReference type="Proteomes" id="UP000199150">
    <property type="component" value="Unassembled WGS sequence"/>
</dbReference>
<keyword evidence="2" id="KW-1185">Reference proteome</keyword>
<organism evidence="1 2">
    <name type="scientific">Asticcacaulis taihuensis</name>
    <dbReference type="NCBI Taxonomy" id="260084"/>
    <lineage>
        <taxon>Bacteria</taxon>
        <taxon>Pseudomonadati</taxon>
        <taxon>Pseudomonadota</taxon>
        <taxon>Alphaproteobacteria</taxon>
        <taxon>Caulobacterales</taxon>
        <taxon>Caulobacteraceae</taxon>
        <taxon>Asticcacaulis</taxon>
    </lineage>
</organism>
<reference evidence="2" key="1">
    <citation type="submission" date="2016-10" db="EMBL/GenBank/DDBJ databases">
        <authorList>
            <person name="Varghese N."/>
            <person name="Submissions S."/>
        </authorList>
    </citation>
    <scope>NUCLEOTIDE SEQUENCE [LARGE SCALE GENOMIC DNA]</scope>
    <source>
        <strain evidence="2">CGMCC 1.3431</strain>
    </source>
</reference>
<dbReference type="AlphaFoldDB" id="A0A1G4Q5B1"/>
<gene>
    <name evidence="1" type="ORF">SAMN02927928_0926</name>
</gene>
<protein>
    <submittedName>
        <fullName evidence="1">Uncharacterized protein</fullName>
    </submittedName>
</protein>
<name>A0A1G4Q5B1_9CAUL</name>
<accession>A0A1G4Q5B1</accession>
<evidence type="ECO:0000313" key="1">
    <source>
        <dbReference type="EMBL" id="SCW39682.1"/>
    </source>
</evidence>
<dbReference type="EMBL" id="FMTS01000001">
    <property type="protein sequence ID" value="SCW39682.1"/>
    <property type="molecule type" value="Genomic_DNA"/>
</dbReference>
<evidence type="ECO:0000313" key="2">
    <source>
        <dbReference type="Proteomes" id="UP000199150"/>
    </source>
</evidence>
<proteinExistence type="predicted"/>